<dbReference type="InterPro" id="IPR050306">
    <property type="entry name" value="PfkB_Carbo_kinase"/>
</dbReference>
<dbReference type="PROSITE" id="PS00584">
    <property type="entry name" value="PFKB_KINASES_2"/>
    <property type="match status" value="1"/>
</dbReference>
<dbReference type="Proteomes" id="UP001156641">
    <property type="component" value="Unassembled WGS sequence"/>
</dbReference>
<dbReference type="InterPro" id="IPR013785">
    <property type="entry name" value="Aldolase_TIM"/>
</dbReference>
<keyword evidence="9" id="KW-1185">Reference proteome</keyword>
<organism evidence="8 9">
    <name type="scientific">Acidocella aquatica</name>
    <dbReference type="NCBI Taxonomy" id="1922313"/>
    <lineage>
        <taxon>Bacteria</taxon>
        <taxon>Pseudomonadati</taxon>
        <taxon>Pseudomonadota</taxon>
        <taxon>Alphaproteobacteria</taxon>
        <taxon>Acetobacterales</taxon>
        <taxon>Acidocellaceae</taxon>
        <taxon>Acidocella</taxon>
    </lineage>
</organism>
<dbReference type="RefSeq" id="WP_284257849.1">
    <property type="nucleotide sequence ID" value="NZ_BSOS01000058.1"/>
</dbReference>
<evidence type="ECO:0000259" key="6">
    <source>
        <dbReference type="Pfam" id="PF00294"/>
    </source>
</evidence>
<feature type="domain" description="Carbohydrate kinase PfkB" evidence="6">
    <location>
        <begin position="7"/>
        <end position="305"/>
    </location>
</feature>
<keyword evidence="5" id="KW-0067">ATP-binding</keyword>
<dbReference type="InterPro" id="IPR002173">
    <property type="entry name" value="Carboh/pur_kinase_PfkB_CS"/>
</dbReference>
<dbReference type="InterPro" id="IPR029056">
    <property type="entry name" value="Ribokinase-like"/>
</dbReference>
<keyword evidence="2" id="KW-0808">Transferase</keyword>
<comment type="caution">
    <text evidence="8">The sequence shown here is derived from an EMBL/GenBank/DDBJ whole genome shotgun (WGS) entry which is preliminary data.</text>
</comment>
<dbReference type="PANTHER" id="PTHR43085:SF49">
    <property type="entry name" value="5-DEHYDRO-2-DEOXYGLUCONOKINASE"/>
    <property type="match status" value="1"/>
</dbReference>
<evidence type="ECO:0000259" key="7">
    <source>
        <dbReference type="Pfam" id="PF09863"/>
    </source>
</evidence>
<dbReference type="PANTHER" id="PTHR43085">
    <property type="entry name" value="HEXOKINASE FAMILY MEMBER"/>
    <property type="match status" value="1"/>
</dbReference>
<accession>A0ABQ6A961</accession>
<evidence type="ECO:0000256" key="3">
    <source>
        <dbReference type="ARBA" id="ARBA00022741"/>
    </source>
</evidence>
<sequence length="612" mass="63926">MPEPALDVVTLGRAGMDLYGQQTGTWLADMGSFVKSVGGTPANVAVGCARLGLRAAIITAVGADPLGEAIIAQFIADGVETRGVRRDTQRPTALAIAGVGPGGAVQLHFWRENCADMGLRAGMLDASLLTSARALVLTGTHASTPEVYAASLHAAALARAAGARVVLDIDFREQLWTSGERAFVSARLSALMEGAALVCGTAEEWCVAGAAPDPFTAMRRLREVSDALFILKHGAEGATLVTAGPETGQNFPAWPVRVVNPLGAGDAFLAGFLSRWLRGASPEAAMPTALACGAIAAGRLLCANAYPGPREVALFMAGTPLDSPVMADAKRFTARRRAPATLRALAIDHRPQLAALARHPAQIGTFKALALRAVAAEARGRRGYGLLLDHIYGGPARGCAEADGLWIAAPVEQPGSRPLAFTAGLDLGGGLASWPATETLKCLVTYGPDDEPALRAAQDEALLRLQEAAVAAGREYLVEILPPRGGVMDETAAPRLIEHFYRLGLHPDWWKLPVQPNPVWAVLEGLIPAADPACRGVLVLGGDHEAEILEAGLSEAAAYGLVAGFAIGRAIWAEPAAAYFAGRAAGDEVQAMLQARFARFSGLWDRLRGEAA</sequence>
<evidence type="ECO:0000313" key="9">
    <source>
        <dbReference type="Proteomes" id="UP001156641"/>
    </source>
</evidence>
<name>A0ABQ6A961_9PROT</name>
<comment type="similarity">
    <text evidence="1">Belongs to the carbohydrate kinase PfkB family.</text>
</comment>
<evidence type="ECO:0000256" key="4">
    <source>
        <dbReference type="ARBA" id="ARBA00022777"/>
    </source>
</evidence>
<keyword evidence="4" id="KW-0418">Kinase</keyword>
<proteinExistence type="inferred from homology"/>
<reference evidence="9" key="1">
    <citation type="journal article" date="2019" name="Int. J. Syst. Evol. Microbiol.">
        <title>The Global Catalogue of Microorganisms (GCM) 10K type strain sequencing project: providing services to taxonomists for standard genome sequencing and annotation.</title>
        <authorList>
            <consortium name="The Broad Institute Genomics Platform"/>
            <consortium name="The Broad Institute Genome Sequencing Center for Infectious Disease"/>
            <person name="Wu L."/>
            <person name="Ma J."/>
        </authorList>
    </citation>
    <scope>NUCLEOTIDE SEQUENCE [LARGE SCALE GENOMIC DNA]</scope>
    <source>
        <strain evidence="9">NBRC 112502</strain>
    </source>
</reference>
<dbReference type="EMBL" id="BSOS01000058">
    <property type="protein sequence ID" value="GLR67132.1"/>
    <property type="molecule type" value="Genomic_DNA"/>
</dbReference>
<feature type="domain" description="DUF2090" evidence="7">
    <location>
        <begin position="328"/>
        <end position="606"/>
    </location>
</feature>
<evidence type="ECO:0000313" key="8">
    <source>
        <dbReference type="EMBL" id="GLR67132.1"/>
    </source>
</evidence>
<dbReference type="Gene3D" id="3.20.20.70">
    <property type="entry name" value="Aldolase class I"/>
    <property type="match status" value="1"/>
</dbReference>
<dbReference type="PROSITE" id="PS00583">
    <property type="entry name" value="PFKB_KINASES_1"/>
    <property type="match status" value="1"/>
</dbReference>
<evidence type="ECO:0000256" key="5">
    <source>
        <dbReference type="ARBA" id="ARBA00022840"/>
    </source>
</evidence>
<keyword evidence="3" id="KW-0547">Nucleotide-binding</keyword>
<dbReference type="InterPro" id="IPR023314">
    <property type="entry name" value="Myo_inos_IolC-like_sf"/>
</dbReference>
<evidence type="ECO:0000256" key="1">
    <source>
        <dbReference type="ARBA" id="ARBA00010688"/>
    </source>
</evidence>
<protein>
    <submittedName>
        <fullName evidence="8">5-dehydro-2-deoxygluconokinase</fullName>
    </submittedName>
</protein>
<dbReference type="Gene3D" id="2.20.150.10">
    <property type="entry name" value="putative 5-dehydro-2- deoxygluconokinase"/>
    <property type="match status" value="1"/>
</dbReference>
<dbReference type="InterPro" id="IPR011611">
    <property type="entry name" value="PfkB_dom"/>
</dbReference>
<dbReference type="Pfam" id="PF09863">
    <property type="entry name" value="DUF2090"/>
    <property type="match status" value="1"/>
</dbReference>
<dbReference type="Gene3D" id="3.40.1190.20">
    <property type="match status" value="1"/>
</dbReference>
<dbReference type="SUPFAM" id="SSF53613">
    <property type="entry name" value="Ribokinase-like"/>
    <property type="match status" value="1"/>
</dbReference>
<dbReference type="CDD" id="cd01166">
    <property type="entry name" value="KdgK"/>
    <property type="match status" value="1"/>
</dbReference>
<evidence type="ECO:0000256" key="2">
    <source>
        <dbReference type="ARBA" id="ARBA00022679"/>
    </source>
</evidence>
<dbReference type="InterPro" id="IPR018659">
    <property type="entry name" value="DUF2090"/>
</dbReference>
<dbReference type="Pfam" id="PF00294">
    <property type="entry name" value="PfkB"/>
    <property type="match status" value="1"/>
</dbReference>
<gene>
    <name evidence="8" type="ORF">GCM10010909_18130</name>
</gene>